<feature type="coiled-coil region" evidence="1">
    <location>
        <begin position="360"/>
        <end position="394"/>
    </location>
</feature>
<dbReference type="STRING" id="336566.ABB30_11755"/>
<dbReference type="InterPro" id="IPR036779">
    <property type="entry name" value="LysM_dom_sf"/>
</dbReference>
<dbReference type="InterPro" id="IPR020011">
    <property type="entry name" value="FimV_C"/>
</dbReference>
<protein>
    <recommendedName>
        <fullName evidence="3">FimV N-terminal domain-containing protein</fullName>
    </recommendedName>
</protein>
<evidence type="ECO:0000256" key="1">
    <source>
        <dbReference type="SAM" id="Coils"/>
    </source>
</evidence>
<gene>
    <name evidence="4" type="ORF">ABB30_11755</name>
</gene>
<accession>A0A0R0DE81</accession>
<dbReference type="InterPro" id="IPR020012">
    <property type="entry name" value="LysM_FimV"/>
</dbReference>
<dbReference type="Pfam" id="PF25800">
    <property type="entry name" value="FimV_N"/>
    <property type="match status" value="1"/>
</dbReference>
<dbReference type="RefSeq" id="WP_057638503.1">
    <property type="nucleotide sequence ID" value="NZ_LDJM01000030.1"/>
</dbReference>
<feature type="compositionally biased region" description="Low complexity" evidence="2">
    <location>
        <begin position="301"/>
        <end position="312"/>
    </location>
</feature>
<organism evidence="4 5">
    <name type="scientific">Stenotrophomonas ginsengisoli</name>
    <dbReference type="NCBI Taxonomy" id="336566"/>
    <lineage>
        <taxon>Bacteria</taxon>
        <taxon>Pseudomonadati</taxon>
        <taxon>Pseudomonadota</taxon>
        <taxon>Gammaproteobacteria</taxon>
        <taxon>Lysobacterales</taxon>
        <taxon>Lysobacteraceae</taxon>
        <taxon>Stenotrophomonas</taxon>
    </lineage>
</organism>
<evidence type="ECO:0000313" key="5">
    <source>
        <dbReference type="Proteomes" id="UP000050956"/>
    </source>
</evidence>
<dbReference type="AlphaFoldDB" id="A0A0R0DE81"/>
<feature type="region of interest" description="Disordered" evidence="2">
    <location>
        <begin position="448"/>
        <end position="473"/>
    </location>
</feature>
<dbReference type="InterPro" id="IPR038440">
    <property type="entry name" value="FimV_C_sf"/>
</dbReference>
<name>A0A0R0DE81_9GAMM</name>
<keyword evidence="5" id="KW-1185">Reference proteome</keyword>
<evidence type="ECO:0000256" key="2">
    <source>
        <dbReference type="SAM" id="MobiDB-lite"/>
    </source>
</evidence>
<keyword evidence="1" id="KW-0175">Coiled coil</keyword>
<dbReference type="NCBIfam" id="TIGR03504">
    <property type="entry name" value="FimV_Cterm"/>
    <property type="match status" value="1"/>
</dbReference>
<evidence type="ECO:0000313" key="4">
    <source>
        <dbReference type="EMBL" id="KRG75432.1"/>
    </source>
</evidence>
<evidence type="ECO:0000259" key="3">
    <source>
        <dbReference type="Pfam" id="PF25800"/>
    </source>
</evidence>
<proteinExistence type="predicted"/>
<sequence>MNTPARGARRPLQGAMALVLALSSNAALALGLGDIRVLSQPGQPLLAEIPVVSADPGELEAAKVALASPATFARVGLERPSGLISTLQFGFATDAQGRAVIRVTSPAAVEVPVVSFLIEVDWGRGRLVREYSALVDRPHTAQAIDAPQIQAPSLAPSNAIVREPSAAPVEGVQRVAPSPAPAPAPAPAVAASPVRAAAPAAAAITTADGTLTVQSGQTLSQIASNLARGSNASLDQTMVALLQANPQAFIGGNIHRLRSGARLELPDAQALASVGAAQARAIVREQTGQWQQARAPMPQPAVGESAASAAVADKPAQNTAATTGARLEIAPAAAVDGAATASVSGTQSGAQGDMLVSEQLRQAQEDLATRDAELAELRERVAELEKLREQQSALIALKDNEMAAAQKQVADSAPAPSEGGAGWLWGGGLLLIGAAAAAWFARRRKPSPLPPLAPTAEPGPHMPDQDASDQDMLDQDMPEHDLASAPKGVDAEQMIAALRGDAVVPATDVRAVLPAVPEQVTRVEPVWQQSPAAVHEDLAAPPRAADEVFDPFLPPAAELEPELALQPAAVIESAPPAQPVAEDAEPAVPVWELPEQQASPASLPQPGSRERLELAIAYLDLGDAPTARNLLEEVVASGDAASRAQALELLGRLG</sequence>
<comment type="caution">
    <text evidence="4">The sequence shown here is derived from an EMBL/GenBank/DDBJ whole genome shotgun (WGS) entry which is preliminary data.</text>
</comment>
<dbReference type="Gene3D" id="1.20.58.2200">
    <property type="match status" value="1"/>
</dbReference>
<dbReference type="InterPro" id="IPR057840">
    <property type="entry name" value="FimV_N"/>
</dbReference>
<dbReference type="EMBL" id="LDJM01000030">
    <property type="protein sequence ID" value="KRG75432.1"/>
    <property type="molecule type" value="Genomic_DNA"/>
</dbReference>
<dbReference type="Gene3D" id="3.10.350.10">
    <property type="entry name" value="LysM domain"/>
    <property type="match status" value="1"/>
</dbReference>
<reference evidence="4 5" key="1">
    <citation type="submission" date="2015-05" db="EMBL/GenBank/DDBJ databases">
        <title>Genome sequencing and analysis of members of genus Stenotrophomonas.</title>
        <authorList>
            <person name="Patil P.P."/>
            <person name="Midha S."/>
            <person name="Patil P.B."/>
        </authorList>
    </citation>
    <scope>NUCLEOTIDE SEQUENCE [LARGE SCALE GENOMIC DNA]</scope>
    <source>
        <strain evidence="4 5">DSM 24757</strain>
    </source>
</reference>
<dbReference type="Proteomes" id="UP000050956">
    <property type="component" value="Unassembled WGS sequence"/>
</dbReference>
<dbReference type="PATRIC" id="fig|336566.3.peg.1854"/>
<feature type="region of interest" description="Disordered" evidence="2">
    <location>
        <begin position="299"/>
        <end position="319"/>
    </location>
</feature>
<feature type="domain" description="FimV N-terminal" evidence="3">
    <location>
        <begin position="30"/>
        <end position="138"/>
    </location>
</feature>
<dbReference type="NCBIfam" id="TIGR03505">
    <property type="entry name" value="FimV_core"/>
    <property type="match status" value="1"/>
</dbReference>
<dbReference type="OrthoDB" id="5298707at2"/>